<dbReference type="InterPro" id="IPR029068">
    <property type="entry name" value="Glyas_Bleomycin-R_OHBP_Dase"/>
</dbReference>
<dbReference type="Gene3D" id="3.10.180.10">
    <property type="entry name" value="2,3-Dihydroxybiphenyl 1,2-Dioxygenase, domain 1"/>
    <property type="match status" value="1"/>
</dbReference>
<evidence type="ECO:0000256" key="1">
    <source>
        <dbReference type="ARBA" id="ARBA00010363"/>
    </source>
</evidence>
<dbReference type="OrthoDB" id="5371818at2759"/>
<dbReference type="SUPFAM" id="SSF54593">
    <property type="entry name" value="Glyoxalase/Bleomycin resistance protein/Dihydroxybiphenyl dioxygenase"/>
    <property type="match status" value="1"/>
</dbReference>
<dbReference type="PANTHER" id="PTHR21366">
    <property type="entry name" value="GLYOXALASE FAMILY PROTEIN"/>
    <property type="match status" value="1"/>
</dbReference>
<dbReference type="InterPro" id="IPR004360">
    <property type="entry name" value="Glyas_Fos-R_dOase_dom"/>
</dbReference>
<accession>A0A1W2TKC4</accession>
<keyword evidence="4" id="KW-1185">Reference proteome</keyword>
<evidence type="ECO:0000313" key="4">
    <source>
        <dbReference type="Proteomes" id="UP000054516"/>
    </source>
</evidence>
<keyword evidence="3" id="KW-0560">Oxidoreductase</keyword>
<feature type="domain" description="VOC" evidence="2">
    <location>
        <begin position="12"/>
        <end position="129"/>
    </location>
</feature>
<dbReference type="InterPro" id="IPR037523">
    <property type="entry name" value="VOC_core"/>
</dbReference>
<comment type="similarity">
    <text evidence="1">Belongs to the glyoxalase I family.</text>
</comment>
<reference evidence="3" key="1">
    <citation type="submission" date="2016-03" db="EMBL/GenBank/DDBJ databases">
        <title>Draft genome sequence of Rosellinia necatrix.</title>
        <authorList>
            <person name="Kanematsu S."/>
        </authorList>
    </citation>
    <scope>NUCLEOTIDE SEQUENCE [LARGE SCALE GENOMIC DNA]</scope>
    <source>
        <strain evidence="3">W97</strain>
    </source>
</reference>
<dbReference type="OMA" id="EITTHSW"/>
<dbReference type="InterPro" id="IPR050383">
    <property type="entry name" value="GlyoxalaseI/FosfomycinResist"/>
</dbReference>
<dbReference type="Pfam" id="PF00903">
    <property type="entry name" value="Glyoxalase"/>
    <property type="match status" value="1"/>
</dbReference>
<sequence>MTADAKVLSPKSMAHIVLKTPDLAAMSAFYKTFLGARASWEDERMAFLTYDEEHHRIALLGVPGLPGKVQASAGLDHVAFTYGTLADLLAAYRQRKALGILPVWSVNHGPTTSLYYQDPDGNRVETQVDNFDTADEAAAYMAGPEFARNPFGADVDPDELARRLESGVPEAVIKRREDVGVRGLEAVPWS</sequence>
<keyword evidence="3" id="KW-0223">Dioxygenase</keyword>
<dbReference type="AlphaFoldDB" id="A0A1W2TKC4"/>
<evidence type="ECO:0000259" key="2">
    <source>
        <dbReference type="PROSITE" id="PS51819"/>
    </source>
</evidence>
<dbReference type="GO" id="GO:0051213">
    <property type="term" value="F:dioxygenase activity"/>
    <property type="evidence" value="ECO:0007669"/>
    <property type="project" value="UniProtKB-KW"/>
</dbReference>
<proteinExistence type="inferred from homology"/>
<name>A0A1W2TKC4_ROSNE</name>
<dbReference type="EMBL" id="DF977457">
    <property type="protein sequence ID" value="GAP88703.1"/>
    <property type="molecule type" value="Genomic_DNA"/>
</dbReference>
<dbReference type="PANTHER" id="PTHR21366:SF14">
    <property type="entry name" value="GLYOXALASE DOMAIN-CONTAINING PROTEIN 5"/>
    <property type="match status" value="1"/>
</dbReference>
<evidence type="ECO:0000313" key="3">
    <source>
        <dbReference type="EMBL" id="GAP88703.1"/>
    </source>
</evidence>
<dbReference type="Proteomes" id="UP000054516">
    <property type="component" value="Unassembled WGS sequence"/>
</dbReference>
<organism evidence="3">
    <name type="scientific">Rosellinia necatrix</name>
    <name type="common">White root-rot fungus</name>
    <dbReference type="NCBI Taxonomy" id="77044"/>
    <lineage>
        <taxon>Eukaryota</taxon>
        <taxon>Fungi</taxon>
        <taxon>Dikarya</taxon>
        <taxon>Ascomycota</taxon>
        <taxon>Pezizomycotina</taxon>
        <taxon>Sordariomycetes</taxon>
        <taxon>Xylariomycetidae</taxon>
        <taxon>Xylariales</taxon>
        <taxon>Xylariaceae</taxon>
        <taxon>Rosellinia</taxon>
    </lineage>
</organism>
<protein>
    <submittedName>
        <fullName evidence="3">Putative glyoxalase bleomycin resistance protein dioxygenase protein</fullName>
    </submittedName>
</protein>
<gene>
    <name evidence="3" type="ORF">SAMD00023353_1201150</name>
</gene>
<dbReference type="PROSITE" id="PS51819">
    <property type="entry name" value="VOC"/>
    <property type="match status" value="1"/>
</dbReference>